<reference evidence="1" key="1">
    <citation type="submission" date="2023-04" db="EMBL/GenBank/DDBJ databases">
        <title>Draft Genome sequencing of Naganishia species isolated from polar environments using Oxford Nanopore Technology.</title>
        <authorList>
            <person name="Leo P."/>
            <person name="Venkateswaran K."/>
        </authorList>
    </citation>
    <scope>NUCLEOTIDE SEQUENCE</scope>
    <source>
        <strain evidence="1">MNA-CCFEE 5423</strain>
    </source>
</reference>
<dbReference type="Proteomes" id="UP001227268">
    <property type="component" value="Unassembled WGS sequence"/>
</dbReference>
<comment type="caution">
    <text evidence="1">The sequence shown here is derived from an EMBL/GenBank/DDBJ whole genome shotgun (WGS) entry which is preliminary data.</text>
</comment>
<organism evidence="1 2">
    <name type="scientific">Naganishia friedmannii</name>
    <dbReference type="NCBI Taxonomy" id="89922"/>
    <lineage>
        <taxon>Eukaryota</taxon>
        <taxon>Fungi</taxon>
        <taxon>Dikarya</taxon>
        <taxon>Basidiomycota</taxon>
        <taxon>Agaricomycotina</taxon>
        <taxon>Tremellomycetes</taxon>
        <taxon>Filobasidiales</taxon>
        <taxon>Filobasidiaceae</taxon>
        <taxon>Naganishia</taxon>
    </lineage>
</organism>
<sequence length="331" mass="37520">MTHDTFPILELPQPLVEDILLLALDISWNRPTNVFLLCHSAYEYLRPKYLKRVCLGSIEQVKDFAESDGIRQHGGEIKSLRIQVGGAVTNPGSSRFLGNAIRLAPNVENVELVLFSLRVDVYRHELISGLCSINPKRFTWTSPDPDHQFIIAIFSSHLPPFLSQYSNLVHLSLSNISFAPLTDPSRGEPPYHGWNTFDLPRDLKRQLQMIEIRRAVFVEPRVIVDLLLLEERGATPERRSVTEMIEMYRQTMEIAQHNDRLETAHDTDTEDSAEEEGEEGERKRGCKVILEDVYLESDSDTFPRKTKNVIDMGTEDAHVEPLAGSADEGSG</sequence>
<dbReference type="EMBL" id="JASBWT010000008">
    <property type="protein sequence ID" value="KAJ9102379.1"/>
    <property type="molecule type" value="Genomic_DNA"/>
</dbReference>
<protein>
    <submittedName>
        <fullName evidence="1">Uncharacterized protein</fullName>
    </submittedName>
</protein>
<evidence type="ECO:0000313" key="1">
    <source>
        <dbReference type="EMBL" id="KAJ9102379.1"/>
    </source>
</evidence>
<accession>A0ACC2VTI0</accession>
<name>A0ACC2VTI0_9TREE</name>
<keyword evidence="2" id="KW-1185">Reference proteome</keyword>
<evidence type="ECO:0000313" key="2">
    <source>
        <dbReference type="Proteomes" id="UP001227268"/>
    </source>
</evidence>
<proteinExistence type="predicted"/>
<gene>
    <name evidence="1" type="ORF">QFC21_002779</name>
</gene>